<feature type="domain" description="Phage integrase SAM-like" evidence="5">
    <location>
        <begin position="138"/>
        <end position="235"/>
    </location>
</feature>
<comment type="caution">
    <text evidence="6">The sequence shown here is derived from an EMBL/GenBank/DDBJ whole genome shotgun (WGS) entry which is preliminary data.</text>
</comment>
<evidence type="ECO:0000256" key="1">
    <source>
        <dbReference type="ARBA" id="ARBA00008857"/>
    </source>
</evidence>
<dbReference type="PANTHER" id="PTHR30349:SF64">
    <property type="entry name" value="PROPHAGE INTEGRASE INTD-RELATED"/>
    <property type="match status" value="1"/>
</dbReference>
<keyword evidence="2" id="KW-0238">DNA-binding</keyword>
<gene>
    <name evidence="6" type="ORF">FW778_13985</name>
</gene>
<dbReference type="EMBL" id="VYQF01000003">
    <property type="protein sequence ID" value="KAA9038774.1"/>
    <property type="molecule type" value="Genomic_DNA"/>
</dbReference>
<dbReference type="Proteomes" id="UP000326903">
    <property type="component" value="Unassembled WGS sequence"/>
</dbReference>
<dbReference type="Pfam" id="PF13102">
    <property type="entry name" value="Phage_int_SAM_5"/>
    <property type="match status" value="1"/>
</dbReference>
<dbReference type="InterPro" id="IPR011010">
    <property type="entry name" value="DNA_brk_join_enz"/>
</dbReference>
<dbReference type="GO" id="GO:0006310">
    <property type="term" value="P:DNA recombination"/>
    <property type="evidence" value="ECO:0007669"/>
    <property type="project" value="UniProtKB-KW"/>
</dbReference>
<comment type="similarity">
    <text evidence="1">Belongs to the 'phage' integrase family.</text>
</comment>
<protein>
    <submittedName>
        <fullName evidence="6">Tyrosine-type recombinase/integrase</fullName>
    </submittedName>
</protein>
<dbReference type="InterPro" id="IPR050090">
    <property type="entry name" value="Tyrosine_recombinase_XerCD"/>
</dbReference>
<dbReference type="PANTHER" id="PTHR30349">
    <property type="entry name" value="PHAGE INTEGRASE-RELATED"/>
    <property type="match status" value="1"/>
</dbReference>
<dbReference type="SUPFAM" id="SSF56349">
    <property type="entry name" value="DNA breaking-rejoining enzymes"/>
    <property type="match status" value="1"/>
</dbReference>
<proteinExistence type="inferred from homology"/>
<dbReference type="InterPro" id="IPR010998">
    <property type="entry name" value="Integrase_recombinase_N"/>
</dbReference>
<dbReference type="Gene3D" id="1.10.443.10">
    <property type="entry name" value="Intergrase catalytic core"/>
    <property type="match status" value="1"/>
</dbReference>
<dbReference type="Pfam" id="PF00589">
    <property type="entry name" value="Phage_integrase"/>
    <property type="match status" value="1"/>
</dbReference>
<feature type="domain" description="Tyr recombinase" evidence="4">
    <location>
        <begin position="280"/>
        <end position="426"/>
    </location>
</feature>
<evidence type="ECO:0000259" key="5">
    <source>
        <dbReference type="Pfam" id="PF13102"/>
    </source>
</evidence>
<evidence type="ECO:0000256" key="3">
    <source>
        <dbReference type="ARBA" id="ARBA00023172"/>
    </source>
</evidence>
<evidence type="ECO:0000313" key="6">
    <source>
        <dbReference type="EMBL" id="KAA9038774.1"/>
    </source>
</evidence>
<dbReference type="InterPro" id="IPR002104">
    <property type="entry name" value="Integrase_catalytic"/>
</dbReference>
<keyword evidence="3" id="KW-0233">DNA recombination</keyword>
<evidence type="ECO:0000313" key="7">
    <source>
        <dbReference type="Proteomes" id="UP000326903"/>
    </source>
</evidence>
<organism evidence="6 7">
    <name type="scientific">Ginsengibacter hankyongi</name>
    <dbReference type="NCBI Taxonomy" id="2607284"/>
    <lineage>
        <taxon>Bacteria</taxon>
        <taxon>Pseudomonadati</taxon>
        <taxon>Bacteroidota</taxon>
        <taxon>Chitinophagia</taxon>
        <taxon>Chitinophagales</taxon>
        <taxon>Chitinophagaceae</taxon>
        <taxon>Ginsengibacter</taxon>
    </lineage>
</organism>
<keyword evidence="7" id="KW-1185">Reference proteome</keyword>
<dbReference type="Gene3D" id="1.10.150.130">
    <property type="match status" value="1"/>
</dbReference>
<accession>A0A5J5IGH7</accession>
<dbReference type="GO" id="GO:0003677">
    <property type="term" value="F:DNA binding"/>
    <property type="evidence" value="ECO:0007669"/>
    <property type="project" value="UniProtKB-KW"/>
</dbReference>
<sequence length="447" mass="52948">MFLPIKPVCIRPRKDGTSIIHLQYCYSNEQKTMLDTKITIPVECWDKENLCIKQNLPTSFGTSKELNETLSIQLRLAEDVISFAIKRNIPDRGKFVKKYYSPDLDIYALSEIVQKNEYYLKEQKEKGNSKTNLDIFFQIDDYIQSKTKKVCKDMPRIYRNMKDHLLEFQSYRGEAITFDCLDLSFYEELVDFLSYEYVQKRRNQKIVGLKINTIGKTIKQFRTFLRNRIRKRIIPPIDMDGWSILEEEVDAVYLTWEEIRLIQHVDLTRYSHLEDYRNDFVLGCLTGLRFSDFSRLDEYDLRGDMLYKKQEKSDHWVVIPLRSVAADILMNRFKKNSPSHTNAEFNRHIKTIAKLARLTKPVKHSYKKGNRDVVEVKPKHEWITSHTCRRSFCTNEFLAGTPVELVMKISGHKSVKDFYKYIRITPEEAGQKIKELWLQRGQMDVLI</sequence>
<reference evidence="6 7" key="1">
    <citation type="submission" date="2019-09" db="EMBL/GenBank/DDBJ databases">
        <title>Draft genome sequence of Ginsengibacter sp. BR5-29.</title>
        <authorList>
            <person name="Im W.-T."/>
        </authorList>
    </citation>
    <scope>NUCLEOTIDE SEQUENCE [LARGE SCALE GENOMIC DNA]</scope>
    <source>
        <strain evidence="6 7">BR5-29</strain>
    </source>
</reference>
<evidence type="ECO:0000259" key="4">
    <source>
        <dbReference type="Pfam" id="PF00589"/>
    </source>
</evidence>
<dbReference type="GO" id="GO:0015074">
    <property type="term" value="P:DNA integration"/>
    <property type="evidence" value="ECO:0007669"/>
    <property type="project" value="InterPro"/>
</dbReference>
<name>A0A5J5IGH7_9BACT</name>
<dbReference type="InterPro" id="IPR025269">
    <property type="entry name" value="SAM-like_dom"/>
</dbReference>
<dbReference type="InterPro" id="IPR013762">
    <property type="entry name" value="Integrase-like_cat_sf"/>
</dbReference>
<evidence type="ECO:0000256" key="2">
    <source>
        <dbReference type="ARBA" id="ARBA00023125"/>
    </source>
</evidence>
<dbReference type="AlphaFoldDB" id="A0A5J5IGH7"/>